<gene>
    <name evidence="7" type="ORF">C7I55_12050</name>
</gene>
<evidence type="ECO:0000256" key="2">
    <source>
        <dbReference type="ARBA" id="ARBA00022692"/>
    </source>
</evidence>
<evidence type="ECO:0000313" key="8">
    <source>
        <dbReference type="Proteomes" id="UP000241167"/>
    </source>
</evidence>
<comment type="caution">
    <text evidence="7">The sequence shown here is derived from an EMBL/GenBank/DDBJ whole genome shotgun (WGS) entry which is preliminary data.</text>
</comment>
<feature type="transmembrane region" description="Helical" evidence="5">
    <location>
        <begin position="31"/>
        <end position="52"/>
    </location>
</feature>
<dbReference type="PANTHER" id="PTHR38480">
    <property type="entry name" value="SLR0254 PROTEIN"/>
    <property type="match status" value="1"/>
</dbReference>
<dbReference type="PANTHER" id="PTHR38480:SF1">
    <property type="entry name" value="SLR0254 PROTEIN"/>
    <property type="match status" value="1"/>
</dbReference>
<dbReference type="Proteomes" id="UP000241167">
    <property type="component" value="Unassembled WGS sequence"/>
</dbReference>
<evidence type="ECO:0000256" key="5">
    <source>
        <dbReference type="SAM" id="Phobius"/>
    </source>
</evidence>
<evidence type="ECO:0000259" key="6">
    <source>
        <dbReference type="Pfam" id="PF06271"/>
    </source>
</evidence>
<organism evidence="7 8">
    <name type="scientific">Allosphingosinicella deserti</name>
    <dbReference type="NCBI Taxonomy" id="2116704"/>
    <lineage>
        <taxon>Bacteria</taxon>
        <taxon>Pseudomonadati</taxon>
        <taxon>Pseudomonadota</taxon>
        <taxon>Alphaproteobacteria</taxon>
        <taxon>Sphingomonadales</taxon>
        <taxon>Sphingomonadaceae</taxon>
        <taxon>Allosphingosinicella</taxon>
    </lineage>
</organism>
<evidence type="ECO:0000313" key="7">
    <source>
        <dbReference type="EMBL" id="PSJ39951.1"/>
    </source>
</evidence>
<dbReference type="AlphaFoldDB" id="A0A2P7QPR5"/>
<keyword evidence="3 5" id="KW-1133">Transmembrane helix</keyword>
<keyword evidence="4 5" id="KW-0472">Membrane</keyword>
<dbReference type="Pfam" id="PF06271">
    <property type="entry name" value="RDD"/>
    <property type="match status" value="1"/>
</dbReference>
<dbReference type="InterPro" id="IPR010432">
    <property type="entry name" value="RDD"/>
</dbReference>
<keyword evidence="2 5" id="KW-0812">Transmembrane</keyword>
<feature type="transmembrane region" description="Helical" evidence="5">
    <location>
        <begin position="140"/>
        <end position="158"/>
    </location>
</feature>
<evidence type="ECO:0000256" key="1">
    <source>
        <dbReference type="ARBA" id="ARBA00004141"/>
    </source>
</evidence>
<accession>A0A2P7QPR5</accession>
<feature type="domain" description="RDD" evidence="6">
    <location>
        <begin position="18"/>
        <end position="171"/>
    </location>
</feature>
<dbReference type="OrthoDB" id="9787732at2"/>
<sequence length="276" mass="30803">MRRRLVTPEGVDLGLTLATAGQRMTAFMLDAMLMIAVLVVFTLVALLGLWATEGHGLEVLAITWLLGFFLLRNFYFILMEMGPRAATFGKRIAGLRVVARDGGRLTADAVIARNLMREIEVYLPLSFLGFEAAGDGVDTATTLLGLGWACLFLFFPLFNRDRLRIGDLLAGTWVINAPKRSLTFDLMRGEATGATYQFTEEQLDAYGIYELQTLEQVLRAGNDDSMAAVASTIRDKFGIGEVDSNEGFLTAYYEALRKRLERKLLFGRRRADKHDR</sequence>
<keyword evidence="8" id="KW-1185">Reference proteome</keyword>
<feature type="transmembrane region" description="Helical" evidence="5">
    <location>
        <begin position="59"/>
        <end position="78"/>
    </location>
</feature>
<dbReference type="EMBL" id="PXYI01000004">
    <property type="protein sequence ID" value="PSJ39951.1"/>
    <property type="molecule type" value="Genomic_DNA"/>
</dbReference>
<evidence type="ECO:0000256" key="3">
    <source>
        <dbReference type="ARBA" id="ARBA00022989"/>
    </source>
</evidence>
<protein>
    <submittedName>
        <fullName evidence="7">RDD family protein</fullName>
    </submittedName>
</protein>
<proteinExistence type="predicted"/>
<evidence type="ECO:0000256" key="4">
    <source>
        <dbReference type="ARBA" id="ARBA00023136"/>
    </source>
</evidence>
<dbReference type="GO" id="GO:0016020">
    <property type="term" value="C:membrane"/>
    <property type="evidence" value="ECO:0007669"/>
    <property type="project" value="UniProtKB-SubCell"/>
</dbReference>
<name>A0A2P7QPR5_9SPHN</name>
<reference evidence="7 8" key="1">
    <citation type="submission" date="2018-03" db="EMBL/GenBank/DDBJ databases">
        <title>The draft genome of Sphingosinicella sp. GL-C-18.</title>
        <authorList>
            <person name="Liu L."/>
            <person name="Li L."/>
            <person name="Liang L."/>
            <person name="Zhang X."/>
            <person name="Wang T."/>
        </authorList>
    </citation>
    <scope>NUCLEOTIDE SEQUENCE [LARGE SCALE GENOMIC DNA]</scope>
    <source>
        <strain evidence="7 8">GL-C-18</strain>
    </source>
</reference>
<comment type="subcellular location">
    <subcellularLocation>
        <location evidence="1">Membrane</location>
        <topology evidence="1">Multi-pass membrane protein</topology>
    </subcellularLocation>
</comment>